<dbReference type="Proteomes" id="UP000020492">
    <property type="component" value="Unassembled WGS sequence"/>
</dbReference>
<comment type="caution">
    <text evidence="2">The sequence shown here is derived from an EMBL/GenBank/DDBJ whole genome shotgun (WGS) entry which is preliminary data.</text>
</comment>
<accession>A0A016QMT8</accession>
<reference evidence="2 3" key="1">
    <citation type="submission" date="2014-03" db="EMBL/GenBank/DDBJ databases">
        <title>Draft genome sequence of Deinococcus phoenicis 1P10ME.</title>
        <authorList>
            <person name="Stepanov V.G."/>
            <person name="Vaishampayan P."/>
            <person name="Venkateswaran K."/>
            <person name="Fox G.E."/>
        </authorList>
    </citation>
    <scope>NUCLEOTIDE SEQUENCE [LARGE SCALE GENOMIC DNA]</scope>
    <source>
        <strain evidence="2 3">1P10ME</strain>
    </source>
</reference>
<organism evidence="2 3">
    <name type="scientific">Deinococcus phoenicis</name>
    <dbReference type="NCBI Taxonomy" id="1476583"/>
    <lineage>
        <taxon>Bacteria</taxon>
        <taxon>Thermotogati</taxon>
        <taxon>Deinococcota</taxon>
        <taxon>Deinococci</taxon>
        <taxon>Deinococcales</taxon>
        <taxon>Deinococcaceae</taxon>
        <taxon>Deinococcus</taxon>
    </lineage>
</organism>
<keyword evidence="1" id="KW-1133">Transmembrane helix</keyword>
<keyword evidence="1" id="KW-0472">Membrane</keyword>
<feature type="transmembrane region" description="Helical" evidence="1">
    <location>
        <begin position="41"/>
        <end position="60"/>
    </location>
</feature>
<dbReference type="AlphaFoldDB" id="A0A016QMT8"/>
<proteinExistence type="predicted"/>
<evidence type="ECO:0000313" key="3">
    <source>
        <dbReference type="Proteomes" id="UP000020492"/>
    </source>
</evidence>
<keyword evidence="1" id="KW-0812">Transmembrane</keyword>
<evidence type="ECO:0000256" key="1">
    <source>
        <dbReference type="SAM" id="Phobius"/>
    </source>
</evidence>
<keyword evidence="3" id="KW-1185">Reference proteome</keyword>
<feature type="transmembrane region" description="Helical" evidence="1">
    <location>
        <begin position="12"/>
        <end position="35"/>
    </location>
</feature>
<name>A0A016QMT8_9DEIO</name>
<dbReference type="STRING" id="1476583.DEIPH_ctg044orf0032"/>
<dbReference type="PATRIC" id="fig|1476583.3.peg.2605"/>
<evidence type="ECO:0000313" key="2">
    <source>
        <dbReference type="EMBL" id="EYB67316.1"/>
    </source>
</evidence>
<protein>
    <recommendedName>
        <fullName evidence="4">5-bromo-4-chloroindolyl phosphate hydrolysis protein</fullName>
    </recommendedName>
</protein>
<sequence length="210" mass="22265">MGRRALGLGGLALRGVLGAVVVVPLLLIFGVLFALGIEPAGWLLGITLLLALLGLIRTAVQGARLLSAGPLPDAAARPGVPAPPASTADAEADLLALLRAGERALPTPGRSALHATVIATRDALRATADETALGRDAFDVRQAAREDLPELLRTYQAAPRTPENERLLLDQLNLIGTRMRAVAREHQARQTRVLEAQRRYLESKYGAEEG</sequence>
<evidence type="ECO:0008006" key="4">
    <source>
        <dbReference type="Google" id="ProtNLM"/>
    </source>
</evidence>
<gene>
    <name evidence="2" type="ORF">DEIPH_ctg044orf0032</name>
</gene>
<dbReference type="EMBL" id="JHAC01000042">
    <property type="protein sequence ID" value="EYB67316.1"/>
    <property type="molecule type" value="Genomic_DNA"/>
</dbReference>